<protein>
    <submittedName>
        <fullName evidence="1">MBL fold metallo-hydrolase</fullName>
    </submittedName>
</protein>
<dbReference type="PANTHER" id="PTHR42967">
    <property type="entry name" value="METAL DEPENDENT HYDROLASE"/>
    <property type="match status" value="1"/>
</dbReference>
<evidence type="ECO:0000313" key="2">
    <source>
        <dbReference type="Proteomes" id="UP001163115"/>
    </source>
</evidence>
<organism evidence="1 2">
    <name type="scientific">Lacrimispora xylanolytica</name>
    <dbReference type="NCBI Taxonomy" id="29375"/>
    <lineage>
        <taxon>Bacteria</taxon>
        <taxon>Bacillati</taxon>
        <taxon>Bacillota</taxon>
        <taxon>Clostridia</taxon>
        <taxon>Lachnospirales</taxon>
        <taxon>Lachnospiraceae</taxon>
        <taxon>Lacrimispora</taxon>
    </lineage>
</organism>
<dbReference type="Proteomes" id="UP001163115">
    <property type="component" value="Chromosome"/>
</dbReference>
<proteinExistence type="predicted"/>
<dbReference type="PANTHER" id="PTHR42967:SF1">
    <property type="entry name" value="MBL FOLD METALLO-HYDROLASE"/>
    <property type="match status" value="1"/>
</dbReference>
<dbReference type="EMBL" id="CP113524">
    <property type="protein sequence ID" value="WAJ24112.1"/>
    <property type="molecule type" value="Genomic_DNA"/>
</dbReference>
<accession>A0ABY7ABQ1</accession>
<name>A0ABY7ABQ1_9FIRM</name>
<reference evidence="1" key="1">
    <citation type="submission" date="2022-11" db="EMBL/GenBank/DDBJ databases">
        <title>Lacrimispora xylanolytica sy1, complete genome.</title>
        <authorList>
            <person name="Choi S."/>
        </authorList>
    </citation>
    <scope>NUCLEOTIDE SEQUENCE</scope>
    <source>
        <strain evidence="1">Sy1</strain>
    </source>
</reference>
<keyword evidence="2" id="KW-1185">Reference proteome</keyword>
<dbReference type="Pfam" id="PF13483">
    <property type="entry name" value="Lactamase_B_3"/>
    <property type="match status" value="1"/>
</dbReference>
<dbReference type="Gene3D" id="3.60.15.10">
    <property type="entry name" value="Ribonuclease Z/Hydroxyacylglutathione hydrolase-like"/>
    <property type="match status" value="1"/>
</dbReference>
<sequence length="256" mass="29623">MKITYIHHSSFLVELETMTLLFDYTEGVIPEIKKDKPLFVFASHRHGDHYSPKILERFDDFKAIRYILSDDISIKQMLEQTGKQTGEQTGNHITFMKPGAKRKFGIIQGSISDLELEDGIADIEIQTFSSTDEGVAFIIKTEGKVLYHAGDLNNWRWEGEPEDWNLAMAKQYSEEVDKMKGMEIDVAFLPLDPRQENAFHLGFDEFMKKVQVNLVFPMHCWGDFSVIKKIKSMEVSKPYKDRIMNIQEDGQSFIIK</sequence>
<dbReference type="SUPFAM" id="SSF56281">
    <property type="entry name" value="Metallo-hydrolase/oxidoreductase"/>
    <property type="match status" value="1"/>
</dbReference>
<dbReference type="RefSeq" id="WP_268115333.1">
    <property type="nucleotide sequence ID" value="NZ_CP113524.1"/>
</dbReference>
<gene>
    <name evidence="1" type="ORF">OW255_00875</name>
</gene>
<evidence type="ECO:0000313" key="1">
    <source>
        <dbReference type="EMBL" id="WAJ24112.1"/>
    </source>
</evidence>
<dbReference type="InterPro" id="IPR036866">
    <property type="entry name" value="RibonucZ/Hydroxyglut_hydro"/>
</dbReference>